<dbReference type="RefSeq" id="WP_212819475.1">
    <property type="nucleotide sequence ID" value="NZ_AP023415.1"/>
</dbReference>
<dbReference type="Pfam" id="PF11187">
    <property type="entry name" value="Mbeg1-like"/>
    <property type="match status" value="1"/>
</dbReference>
<reference evidence="1" key="1">
    <citation type="submission" date="2020-09" db="EMBL/GenBank/DDBJ databases">
        <title>New species isolated from human feces.</title>
        <authorList>
            <person name="Kitahara M."/>
            <person name="Shigeno Y."/>
            <person name="Shime M."/>
            <person name="Matsumoto Y."/>
            <person name="Nakamura S."/>
            <person name="Motooka D."/>
            <person name="Fukuoka S."/>
            <person name="Nishikawa H."/>
            <person name="Benno Y."/>
        </authorList>
    </citation>
    <scope>NUCLEOTIDE SEQUENCE</scope>
    <source>
        <strain evidence="1">MM35</strain>
    </source>
</reference>
<dbReference type="EMBL" id="AP023415">
    <property type="protein sequence ID" value="BCK78572.1"/>
    <property type="molecule type" value="Genomic_DNA"/>
</dbReference>
<organism evidence="1 2">
    <name type="scientific">Vescimonas fastidiosa</name>
    <dbReference type="NCBI Taxonomy" id="2714353"/>
    <lineage>
        <taxon>Bacteria</taxon>
        <taxon>Bacillati</taxon>
        <taxon>Bacillota</taxon>
        <taxon>Clostridia</taxon>
        <taxon>Eubacteriales</taxon>
        <taxon>Oscillospiraceae</taxon>
        <taxon>Vescimonas</taxon>
    </lineage>
</organism>
<dbReference type="InterPro" id="IPR024499">
    <property type="entry name" value="Mbeg1-like"/>
</dbReference>
<evidence type="ECO:0000313" key="1">
    <source>
        <dbReference type="EMBL" id="BCK78572.1"/>
    </source>
</evidence>
<evidence type="ECO:0008006" key="3">
    <source>
        <dbReference type="Google" id="ProtNLM"/>
    </source>
</evidence>
<accession>A0A810PWV0</accession>
<keyword evidence="2" id="KW-1185">Reference proteome</keyword>
<name>A0A810PWV0_9FIRM</name>
<dbReference type="InterPro" id="IPR029058">
    <property type="entry name" value="AB_hydrolase_fold"/>
</dbReference>
<gene>
    <name evidence="1" type="ORF">MM35RIKEN_07640</name>
</gene>
<dbReference type="AlphaFoldDB" id="A0A810PWV0"/>
<dbReference type="KEGG" id="vfa:MM35RIKEN_07640"/>
<dbReference type="Proteomes" id="UP000681343">
    <property type="component" value="Chromosome"/>
</dbReference>
<proteinExistence type="predicted"/>
<evidence type="ECO:0000313" key="2">
    <source>
        <dbReference type="Proteomes" id="UP000681343"/>
    </source>
</evidence>
<protein>
    <recommendedName>
        <fullName evidence="3">DUF2974 domain-containing protein</fullName>
    </recommendedName>
</protein>
<sequence length="387" mass="43631">MKYTTTVTDYLTWRGDIPFSVDPFNEVDNLVLCIISYLDFSRFPELLTRNPKEAAALEDICARLTEADDQLGLSQLSYIPVAQQAAVCERFAGTRMFAFEDRSDAQTQFAAVSFLLPDKSVFVAFRGTDTSLVGWKEDFNMSYLEAVPAQVRAAEYTAEIARICRWHKLRIGGHSKGGNLAAWAGLHLPRKVYDRLMDVYNNDGPGFNRSMTELPEYALLREKMHTFIPESSIVGVLLEHCEDYTVIASTAKSIMQHEALSWCTERNRFIHLEERSALGRRSDDVLRDWVGSMTPRERKEFTDAFFNILSMGGKAKTLDDVQEMGLSGAVALVKEFAVSDEKTRRILTEVFKRLAVDIGEEMASSAQDGLKQAKGFLKNIGRKKSDI</sequence>
<dbReference type="SUPFAM" id="SSF53474">
    <property type="entry name" value="alpha/beta-Hydrolases"/>
    <property type="match status" value="1"/>
</dbReference>
<dbReference type="Gene3D" id="3.40.50.1820">
    <property type="entry name" value="alpha/beta hydrolase"/>
    <property type="match status" value="1"/>
</dbReference>